<accession>A0A1I4WD74</accession>
<evidence type="ECO:0000256" key="7">
    <source>
        <dbReference type="SAM" id="MobiDB-lite"/>
    </source>
</evidence>
<dbReference type="HAMAP" id="MF_01251">
    <property type="entry name" value="UPF0313"/>
    <property type="match status" value="1"/>
</dbReference>
<dbReference type="InterPro" id="IPR013704">
    <property type="entry name" value="UPF0313_N"/>
</dbReference>
<evidence type="ECO:0000256" key="1">
    <source>
        <dbReference type="ARBA" id="ARBA00022485"/>
    </source>
</evidence>
<feature type="region of interest" description="Disordered" evidence="7">
    <location>
        <begin position="662"/>
        <end position="720"/>
    </location>
</feature>
<dbReference type="InterPro" id="IPR007197">
    <property type="entry name" value="rSAM"/>
</dbReference>
<feature type="binding site" evidence="6">
    <location>
        <position position="378"/>
    </location>
    <ligand>
        <name>[4Fe-4S] cluster</name>
        <dbReference type="ChEBI" id="CHEBI:49883"/>
        <note>4Fe-4S-S-AdoMet</note>
    </ligand>
</feature>
<keyword evidence="2 6" id="KW-0949">S-adenosyl-L-methionine</keyword>
<dbReference type="PANTHER" id="PTHR32331:SF0">
    <property type="entry name" value="UPF0313 PROTEIN YGIQ"/>
    <property type="match status" value="1"/>
</dbReference>
<dbReference type="InterPro" id="IPR020612">
    <property type="entry name" value="Methylthiotransferase_CS"/>
</dbReference>
<evidence type="ECO:0000259" key="8">
    <source>
        <dbReference type="PROSITE" id="PS51918"/>
    </source>
</evidence>
<dbReference type="AlphaFoldDB" id="A0A1I4WD74"/>
<dbReference type="Pfam" id="PF08497">
    <property type="entry name" value="Radical_SAM_N"/>
    <property type="match status" value="1"/>
</dbReference>
<dbReference type="Gene3D" id="3.80.30.20">
    <property type="entry name" value="tm_1862 like domain"/>
    <property type="match status" value="1"/>
</dbReference>
<dbReference type="GO" id="GO:0005506">
    <property type="term" value="F:iron ion binding"/>
    <property type="evidence" value="ECO:0007669"/>
    <property type="project" value="UniProtKB-UniRule"/>
</dbReference>
<dbReference type="PROSITE" id="PS01278">
    <property type="entry name" value="MTTASE_RADICAL"/>
    <property type="match status" value="1"/>
</dbReference>
<sequence>MQPAKNIFSYRKYWASRFGTAPFLPMSRAEMDALGWDSCDVILVTGDAYVDHPSFAMAIIGRLLEAQGFRVGIISQPDWKSADDFKKLGKPNLFWGVSAGNMDSMINRYTSDRKTRSDDAYTPNAEPGKRPDRAVVVYSQRCREAFPDVPILIGGIEASLRRIAHYDYWSEKVRRSVLVDSKADLLLYGNAERALVEIAHRIARKEPVSEITDVRGTAFMLRKWPEGFAEIDSTDLDRPGRIEPHINPYAEEPAQATTDPGTQPLRFVPKPRLDRSHCAVRLPSYEQVCNDRVLYAHASRVMHLELNPGNARALVQRHGERDVWINPPPIPLTTPEIDGVFDLPYQRIPHPSYQGAKLPAYEMIRFSVNIMRGCFGGCAFCSITEHEGRIIQNRSEESILHEIETIRDTVPGFTGIISDIGGPTANMYRLHCKDPKIESACRKFSCVFPGICKNLNTDHAPLIALYRKARALKGIKKILIGSGVRYDLAVESPEYVKELVTHHVGGYLKIAPEHVAEGPLSKMMKPGIGTYDKFKLLFDKFSKEAGKEQYLIPYFIAAHPGTNDDDMLELALWLKKNGFRLDQVQNFLPSPMALASTMYHSGKNPLSPVTHDSEEVFTAKKAVTRRLHKAFLRYHDPENWPLLREALQRMGRRDLIGNGKHHLVPWFQPAGTGQKSEGARKPEPRPAGGKALARPVGTKTPPRRPLAGKPAGKPAGKRKP</sequence>
<dbReference type="EMBL" id="FOVE01000003">
    <property type="protein sequence ID" value="SFN11200.1"/>
    <property type="molecule type" value="Genomic_DNA"/>
</dbReference>
<dbReference type="SUPFAM" id="SSF102114">
    <property type="entry name" value="Radical SAM enzymes"/>
    <property type="match status" value="1"/>
</dbReference>
<dbReference type="InterPro" id="IPR022946">
    <property type="entry name" value="UPF0313"/>
</dbReference>
<dbReference type="SMART" id="SM00729">
    <property type="entry name" value="Elp3"/>
    <property type="match status" value="1"/>
</dbReference>
<dbReference type="NCBIfam" id="TIGR03904">
    <property type="entry name" value="SAM_YgiQ"/>
    <property type="match status" value="1"/>
</dbReference>
<evidence type="ECO:0000256" key="6">
    <source>
        <dbReference type="HAMAP-Rule" id="MF_01251"/>
    </source>
</evidence>
<reference evidence="10" key="1">
    <citation type="submission" date="2016-10" db="EMBL/GenBank/DDBJ databases">
        <authorList>
            <person name="Varghese N."/>
            <person name="Submissions S."/>
        </authorList>
    </citation>
    <scope>NUCLEOTIDE SEQUENCE [LARGE SCALE GENOMIC DNA]</scope>
    <source>
        <strain evidence="10">DSM 6150</strain>
    </source>
</reference>
<keyword evidence="3 6" id="KW-0479">Metal-binding</keyword>
<dbReference type="SFLD" id="SFLDS00029">
    <property type="entry name" value="Radical_SAM"/>
    <property type="match status" value="1"/>
</dbReference>
<dbReference type="GO" id="GO:0051539">
    <property type="term" value="F:4 iron, 4 sulfur cluster binding"/>
    <property type="evidence" value="ECO:0007669"/>
    <property type="project" value="UniProtKB-KW"/>
</dbReference>
<feature type="domain" description="Radical SAM core" evidence="8">
    <location>
        <begin position="360"/>
        <end position="638"/>
    </location>
</feature>
<dbReference type="SFLD" id="SFLDG01082">
    <property type="entry name" value="B12-binding_domain_containing"/>
    <property type="match status" value="1"/>
</dbReference>
<dbReference type="RefSeq" id="WP_091191098.1">
    <property type="nucleotide sequence ID" value="NZ_FOVE01000003.1"/>
</dbReference>
<evidence type="ECO:0000313" key="10">
    <source>
        <dbReference type="Proteomes" id="UP000242869"/>
    </source>
</evidence>
<proteinExistence type="inferred from homology"/>
<name>A0A1I4WD74_9NEIS</name>
<comment type="cofactor">
    <cofactor evidence="6">
        <name>[4Fe-4S] cluster</name>
        <dbReference type="ChEBI" id="CHEBI:49883"/>
    </cofactor>
    <text evidence="6">Binds 1 [4Fe-4S] cluster. The cluster is coordinated with 3 cysteines and an exchangeable S-adenosyl-L-methionine.</text>
</comment>
<dbReference type="InterPro" id="IPR023404">
    <property type="entry name" value="rSAM_horseshoe"/>
</dbReference>
<protein>
    <submittedName>
        <fullName evidence="9">Uncharacterized radical SAM protein YgiQ</fullName>
    </submittedName>
</protein>
<dbReference type="InterPro" id="IPR024560">
    <property type="entry name" value="UPF0313_C"/>
</dbReference>
<dbReference type="InterPro" id="IPR006638">
    <property type="entry name" value="Elp3/MiaA/NifB-like_rSAM"/>
</dbReference>
<dbReference type="Proteomes" id="UP000242869">
    <property type="component" value="Unassembled WGS sequence"/>
</dbReference>
<dbReference type="SFLD" id="SFLDG01069">
    <property type="entry name" value="UPF0313"/>
    <property type="match status" value="1"/>
</dbReference>
<dbReference type="OrthoDB" id="9803479at2"/>
<evidence type="ECO:0000256" key="3">
    <source>
        <dbReference type="ARBA" id="ARBA00022723"/>
    </source>
</evidence>
<feature type="binding site" evidence="6">
    <location>
        <position position="381"/>
    </location>
    <ligand>
        <name>[4Fe-4S] cluster</name>
        <dbReference type="ChEBI" id="CHEBI:49883"/>
        <note>4Fe-4S-S-AdoMet</note>
    </ligand>
</feature>
<dbReference type="GO" id="GO:0003824">
    <property type="term" value="F:catalytic activity"/>
    <property type="evidence" value="ECO:0007669"/>
    <property type="project" value="InterPro"/>
</dbReference>
<keyword evidence="10" id="KW-1185">Reference proteome</keyword>
<dbReference type="InterPro" id="IPR058240">
    <property type="entry name" value="rSAM_sf"/>
</dbReference>
<dbReference type="PANTHER" id="PTHR32331">
    <property type="entry name" value="UPF0313 PROTEIN YGIQ"/>
    <property type="match status" value="1"/>
</dbReference>
<keyword evidence="4 6" id="KW-0408">Iron</keyword>
<dbReference type="Pfam" id="PF11842">
    <property type="entry name" value="DUF3362"/>
    <property type="match status" value="1"/>
</dbReference>
<gene>
    <name evidence="9" type="ORF">SAMN05660284_00545</name>
</gene>
<keyword evidence="1 6" id="KW-0004">4Fe-4S</keyword>
<dbReference type="STRING" id="83765.SAMN05660284_00545"/>
<evidence type="ECO:0000256" key="5">
    <source>
        <dbReference type="ARBA" id="ARBA00023014"/>
    </source>
</evidence>
<organism evidence="9 10">
    <name type="scientific">Formivibrio citricus</name>
    <dbReference type="NCBI Taxonomy" id="83765"/>
    <lineage>
        <taxon>Bacteria</taxon>
        <taxon>Pseudomonadati</taxon>
        <taxon>Pseudomonadota</taxon>
        <taxon>Betaproteobacteria</taxon>
        <taxon>Neisseriales</taxon>
        <taxon>Chitinibacteraceae</taxon>
        <taxon>Formivibrio</taxon>
    </lineage>
</organism>
<evidence type="ECO:0000256" key="4">
    <source>
        <dbReference type="ARBA" id="ARBA00023004"/>
    </source>
</evidence>
<keyword evidence="5 6" id="KW-0411">Iron-sulfur</keyword>
<evidence type="ECO:0000313" key="9">
    <source>
        <dbReference type="EMBL" id="SFN11200.1"/>
    </source>
</evidence>
<comment type="similarity">
    <text evidence="6">Belongs to the UPF0313 family.</text>
</comment>
<dbReference type="Pfam" id="PF04055">
    <property type="entry name" value="Radical_SAM"/>
    <property type="match status" value="1"/>
</dbReference>
<evidence type="ECO:0000256" key="2">
    <source>
        <dbReference type="ARBA" id="ARBA00022691"/>
    </source>
</evidence>
<dbReference type="PROSITE" id="PS51918">
    <property type="entry name" value="RADICAL_SAM"/>
    <property type="match status" value="1"/>
</dbReference>
<feature type="binding site" evidence="6">
    <location>
        <position position="374"/>
    </location>
    <ligand>
        <name>[4Fe-4S] cluster</name>
        <dbReference type="ChEBI" id="CHEBI:49883"/>
        <note>4Fe-4S-S-AdoMet</note>
    </ligand>
</feature>